<evidence type="ECO:0000256" key="3">
    <source>
        <dbReference type="SAM" id="MobiDB-lite"/>
    </source>
</evidence>
<evidence type="ECO:0000256" key="1">
    <source>
        <dbReference type="ARBA" id="ARBA00023242"/>
    </source>
</evidence>
<dbReference type="InterPro" id="IPR045134">
    <property type="entry name" value="UHRF1/2-like"/>
</dbReference>
<accession>A0AAQ3RCC2</accession>
<gene>
    <name evidence="5" type="ORF">R9X50_00676800</name>
</gene>
<evidence type="ECO:0000313" key="6">
    <source>
        <dbReference type="Proteomes" id="UP001303373"/>
    </source>
</evidence>
<dbReference type="SMART" id="SM00466">
    <property type="entry name" value="SRA"/>
    <property type="match status" value="1"/>
</dbReference>
<dbReference type="InterPro" id="IPR036987">
    <property type="entry name" value="SRA-YDG_sf"/>
</dbReference>
<dbReference type="Pfam" id="PF02182">
    <property type="entry name" value="SAD_SRA"/>
    <property type="match status" value="1"/>
</dbReference>
<reference evidence="5 6" key="1">
    <citation type="submission" date="2023-11" db="EMBL/GenBank/DDBJ databases">
        <title>An acidophilic fungus is an integral part of prey digestion in a carnivorous sundew plant.</title>
        <authorList>
            <person name="Tsai I.J."/>
        </authorList>
    </citation>
    <scope>NUCLEOTIDE SEQUENCE [LARGE SCALE GENOMIC DNA]</scope>
    <source>
        <strain evidence="5">169a</strain>
    </source>
</reference>
<feature type="compositionally biased region" description="Polar residues" evidence="3">
    <location>
        <begin position="256"/>
        <end position="266"/>
    </location>
</feature>
<evidence type="ECO:0000259" key="4">
    <source>
        <dbReference type="PROSITE" id="PS51015"/>
    </source>
</evidence>
<keyword evidence="1 2" id="KW-0539">Nucleus</keyword>
<dbReference type="PANTHER" id="PTHR14140:SF27">
    <property type="entry name" value="OS04G0289800 PROTEIN"/>
    <property type="match status" value="1"/>
</dbReference>
<dbReference type="PANTHER" id="PTHR14140">
    <property type="entry name" value="E3 UBIQUITIN-PROTEIN LIGASE UHRF-RELATED"/>
    <property type="match status" value="1"/>
</dbReference>
<feature type="region of interest" description="Disordered" evidence="3">
    <location>
        <begin position="256"/>
        <end position="275"/>
    </location>
</feature>
<dbReference type="AlphaFoldDB" id="A0AAQ3RCC2"/>
<comment type="subcellular location">
    <subcellularLocation>
        <location evidence="2">Nucleus</location>
    </subcellularLocation>
</comment>
<dbReference type="GO" id="GO:0061630">
    <property type="term" value="F:ubiquitin protein ligase activity"/>
    <property type="evidence" value="ECO:0007669"/>
    <property type="project" value="TreeGrafter"/>
</dbReference>
<dbReference type="GO" id="GO:0005634">
    <property type="term" value="C:nucleus"/>
    <property type="evidence" value="ECO:0007669"/>
    <property type="project" value="UniProtKB-SubCell"/>
</dbReference>
<organism evidence="5 6">
    <name type="scientific">Acrodontium crateriforme</name>
    <dbReference type="NCBI Taxonomy" id="150365"/>
    <lineage>
        <taxon>Eukaryota</taxon>
        <taxon>Fungi</taxon>
        <taxon>Dikarya</taxon>
        <taxon>Ascomycota</taxon>
        <taxon>Pezizomycotina</taxon>
        <taxon>Dothideomycetes</taxon>
        <taxon>Dothideomycetidae</taxon>
        <taxon>Mycosphaerellales</taxon>
        <taxon>Teratosphaeriaceae</taxon>
        <taxon>Acrodontium</taxon>
    </lineage>
</organism>
<proteinExistence type="predicted"/>
<dbReference type="InterPro" id="IPR003105">
    <property type="entry name" value="SRA_YDG"/>
</dbReference>
<dbReference type="SUPFAM" id="SSF88697">
    <property type="entry name" value="PUA domain-like"/>
    <property type="match status" value="1"/>
</dbReference>
<feature type="domain" description="YDG" evidence="4">
    <location>
        <begin position="195"/>
        <end position="336"/>
    </location>
</feature>
<evidence type="ECO:0000256" key="2">
    <source>
        <dbReference type="PROSITE-ProRule" id="PRU00358"/>
    </source>
</evidence>
<evidence type="ECO:0000313" key="5">
    <source>
        <dbReference type="EMBL" id="WPH03885.1"/>
    </source>
</evidence>
<feature type="region of interest" description="Disordered" evidence="3">
    <location>
        <begin position="98"/>
        <end position="158"/>
    </location>
</feature>
<dbReference type="InterPro" id="IPR015947">
    <property type="entry name" value="PUA-like_sf"/>
</dbReference>
<dbReference type="PROSITE" id="PS51015">
    <property type="entry name" value="YDG"/>
    <property type="match status" value="1"/>
</dbReference>
<dbReference type="Proteomes" id="UP001303373">
    <property type="component" value="Chromosome 11"/>
</dbReference>
<dbReference type="Gene3D" id="2.30.280.10">
    <property type="entry name" value="SRA-YDG"/>
    <property type="match status" value="1"/>
</dbReference>
<sequence length="367" mass="40973">MGDLSHYCAVEREKVIQKLALTSKRAGGVPDLDTNKELYQRLDKLLTRLETEVTVTPTFKYTTKIDVGLTLIYNNNEFHFPEEYRERAKALFEKWEESRWGAPAPPPPPTGGDQSTSEPVMQEDDGGQGNDLPTVARKKTARRTDSGPGTIKFPPEDHPIWGVDGIMHGIALKRRDATESQVLDSRYDKRDCKVFGDNGLEVGQWFARRLVALFRGAHGSSQAGIVGDGNSGAYSIVVSGAYEDLDQDRGDVIYYSGSNSHSNTDPRQPPPATTGTQALYRSIETGEAVRVLRTSSGAGRLRPVCGLRYDGLYRVVRLRNPMNGKGGRYDQFELVRVEGQVPLDRLKLRPTLQEQRQFEKIADGFRR</sequence>
<name>A0AAQ3RCC2_9PEZI</name>
<dbReference type="GO" id="GO:0016567">
    <property type="term" value="P:protein ubiquitination"/>
    <property type="evidence" value="ECO:0007669"/>
    <property type="project" value="TreeGrafter"/>
</dbReference>
<protein>
    <submittedName>
        <fullName evidence="5">E3 ubiquitin-protein ligase ORTHRUS 1</fullName>
    </submittedName>
</protein>
<dbReference type="EMBL" id="CP138590">
    <property type="protein sequence ID" value="WPH03885.1"/>
    <property type="molecule type" value="Genomic_DNA"/>
</dbReference>
<dbReference type="GO" id="GO:0044027">
    <property type="term" value="P:negative regulation of gene expression via chromosomal CpG island methylation"/>
    <property type="evidence" value="ECO:0007669"/>
    <property type="project" value="TreeGrafter"/>
</dbReference>
<keyword evidence="6" id="KW-1185">Reference proteome</keyword>